<proteinExistence type="predicted"/>
<dbReference type="KEGG" id="kan:IMCC3317_18300"/>
<dbReference type="EMBL" id="CP019288">
    <property type="protein sequence ID" value="QHI36467.1"/>
    <property type="molecule type" value="Genomic_DNA"/>
</dbReference>
<feature type="chain" id="PRO_5029753675" evidence="1">
    <location>
        <begin position="19"/>
        <end position="151"/>
    </location>
</feature>
<dbReference type="OrthoDB" id="710855at2"/>
<organism evidence="2 3">
    <name type="scientific">Kordia antarctica</name>
    <dbReference type="NCBI Taxonomy" id="1218801"/>
    <lineage>
        <taxon>Bacteria</taxon>
        <taxon>Pseudomonadati</taxon>
        <taxon>Bacteroidota</taxon>
        <taxon>Flavobacteriia</taxon>
        <taxon>Flavobacteriales</taxon>
        <taxon>Flavobacteriaceae</taxon>
        <taxon>Kordia</taxon>
    </lineage>
</organism>
<dbReference type="RefSeq" id="WP_160129170.1">
    <property type="nucleotide sequence ID" value="NZ_CP019288.1"/>
</dbReference>
<dbReference type="AlphaFoldDB" id="A0A7L4ZJ05"/>
<evidence type="ECO:0000313" key="3">
    <source>
        <dbReference type="Proteomes" id="UP000464657"/>
    </source>
</evidence>
<protein>
    <submittedName>
        <fullName evidence="2">Uncharacterized protein</fullName>
    </submittedName>
</protein>
<accession>A0A7L4ZJ05</accession>
<dbReference type="Proteomes" id="UP000464657">
    <property type="component" value="Chromosome"/>
</dbReference>
<sequence>MKKLLLIFSLLFINISFSQSNQEIKTLDYANIEIEVPKNCIAKSKFELLKCNGISVQWIHLNKEKLKTIPEQLIKKFGKKANSKEQIEVISFGATLKGYKFTYKNPKNWNRIIVYGIVNRQPLILNVASEDELIAISNLNEFLKKIMKIKM</sequence>
<evidence type="ECO:0000256" key="1">
    <source>
        <dbReference type="SAM" id="SignalP"/>
    </source>
</evidence>
<keyword evidence="3" id="KW-1185">Reference proteome</keyword>
<name>A0A7L4ZJ05_9FLAO</name>
<feature type="signal peptide" evidence="1">
    <location>
        <begin position="1"/>
        <end position="18"/>
    </location>
</feature>
<evidence type="ECO:0000313" key="2">
    <source>
        <dbReference type="EMBL" id="QHI36467.1"/>
    </source>
</evidence>
<gene>
    <name evidence="2" type="ORF">IMCC3317_18300</name>
</gene>
<reference evidence="2 3" key="1">
    <citation type="journal article" date="2013" name="Int. J. Syst. Evol. Microbiol.">
        <title>Kordia antarctica sp. nov., isolated from Antarctic seawater.</title>
        <authorList>
            <person name="Baek K."/>
            <person name="Choi A."/>
            <person name="Kang I."/>
            <person name="Lee K."/>
            <person name="Cho J.C."/>
        </authorList>
    </citation>
    <scope>NUCLEOTIDE SEQUENCE [LARGE SCALE GENOMIC DNA]</scope>
    <source>
        <strain evidence="2 3">IMCC3317</strain>
    </source>
</reference>
<keyword evidence="1" id="KW-0732">Signal</keyword>